<dbReference type="Proteomes" id="UP000499080">
    <property type="component" value="Unassembled WGS sequence"/>
</dbReference>
<name>A0A4Y2M8Z1_ARAVE</name>
<accession>A0A4Y2M8Z1</accession>
<keyword evidence="2" id="KW-1185">Reference proteome</keyword>
<evidence type="ECO:0000313" key="1">
    <source>
        <dbReference type="EMBL" id="GBN23013.1"/>
    </source>
</evidence>
<reference evidence="1 2" key="1">
    <citation type="journal article" date="2019" name="Sci. Rep.">
        <title>Orb-weaving spider Araneus ventricosus genome elucidates the spidroin gene catalogue.</title>
        <authorList>
            <person name="Kono N."/>
            <person name="Nakamura H."/>
            <person name="Ohtoshi R."/>
            <person name="Moran D.A.P."/>
            <person name="Shinohara A."/>
            <person name="Yoshida Y."/>
            <person name="Fujiwara M."/>
            <person name="Mori M."/>
            <person name="Tomita M."/>
            <person name="Arakawa K."/>
        </authorList>
    </citation>
    <scope>NUCLEOTIDE SEQUENCE [LARGE SCALE GENOMIC DNA]</scope>
</reference>
<dbReference type="OrthoDB" id="5988968at2759"/>
<dbReference type="GO" id="GO:0003676">
    <property type="term" value="F:nucleic acid binding"/>
    <property type="evidence" value="ECO:0007669"/>
    <property type="project" value="InterPro"/>
</dbReference>
<dbReference type="EMBL" id="BGPR01122000">
    <property type="protein sequence ID" value="GBN23013.1"/>
    <property type="molecule type" value="Genomic_DNA"/>
</dbReference>
<dbReference type="InterPro" id="IPR036397">
    <property type="entry name" value="RNaseH_sf"/>
</dbReference>
<comment type="caution">
    <text evidence="1">The sequence shown here is derived from an EMBL/GenBank/DDBJ whole genome shotgun (WGS) entry which is preliminary data.</text>
</comment>
<dbReference type="AlphaFoldDB" id="A0A4Y2M8Z1"/>
<proteinExistence type="predicted"/>
<evidence type="ECO:0008006" key="3">
    <source>
        <dbReference type="Google" id="ProtNLM"/>
    </source>
</evidence>
<evidence type="ECO:0000313" key="2">
    <source>
        <dbReference type="Proteomes" id="UP000499080"/>
    </source>
</evidence>
<dbReference type="Gene3D" id="3.30.420.10">
    <property type="entry name" value="Ribonuclease H-like superfamily/Ribonuclease H"/>
    <property type="match status" value="1"/>
</dbReference>
<gene>
    <name evidence="1" type="ORF">AVEN_185819_1</name>
</gene>
<protein>
    <recommendedName>
        <fullName evidence="3">Tc1-like transposase DDE domain-containing protein</fullName>
    </recommendedName>
</protein>
<sequence length="186" mass="21530">MVWRRKNEEPNPTNLVGTVKYGGGGVLVWGCMSASGLDNDPEHRALNVRLWCLYNCPQNLKTPPQSPDLNPIEHIWRELESLKGRIRSYLLFIILFITRVAEYTYRSYESFRENRGLNDEDVTGESGNLSKFLGYQFEGIFRAGDWGTRRLQPTHHHGWIFSGILDRTWEPFSPDMSRPYHLANTA</sequence>
<organism evidence="1 2">
    <name type="scientific">Araneus ventricosus</name>
    <name type="common">Orbweaver spider</name>
    <name type="synonym">Epeira ventricosa</name>
    <dbReference type="NCBI Taxonomy" id="182803"/>
    <lineage>
        <taxon>Eukaryota</taxon>
        <taxon>Metazoa</taxon>
        <taxon>Ecdysozoa</taxon>
        <taxon>Arthropoda</taxon>
        <taxon>Chelicerata</taxon>
        <taxon>Arachnida</taxon>
        <taxon>Araneae</taxon>
        <taxon>Araneomorphae</taxon>
        <taxon>Entelegynae</taxon>
        <taxon>Araneoidea</taxon>
        <taxon>Araneidae</taxon>
        <taxon>Araneus</taxon>
    </lineage>
</organism>